<dbReference type="EMBL" id="JACGWN010000016">
    <property type="protein sequence ID" value="KAL0394525.1"/>
    <property type="molecule type" value="Genomic_DNA"/>
</dbReference>
<accession>A0AAW2SQ01</accession>
<organism evidence="1">
    <name type="scientific">Sesamum latifolium</name>
    <dbReference type="NCBI Taxonomy" id="2727402"/>
    <lineage>
        <taxon>Eukaryota</taxon>
        <taxon>Viridiplantae</taxon>
        <taxon>Streptophyta</taxon>
        <taxon>Embryophyta</taxon>
        <taxon>Tracheophyta</taxon>
        <taxon>Spermatophyta</taxon>
        <taxon>Magnoliopsida</taxon>
        <taxon>eudicotyledons</taxon>
        <taxon>Gunneridae</taxon>
        <taxon>Pentapetalae</taxon>
        <taxon>asterids</taxon>
        <taxon>lamiids</taxon>
        <taxon>Lamiales</taxon>
        <taxon>Pedaliaceae</taxon>
        <taxon>Sesamum</taxon>
    </lineage>
</organism>
<dbReference type="AlphaFoldDB" id="A0AAW2SQ01"/>
<evidence type="ECO:0008006" key="2">
    <source>
        <dbReference type="Google" id="ProtNLM"/>
    </source>
</evidence>
<dbReference type="PANTHER" id="PTHR33116:SF86">
    <property type="entry name" value="REVERSE TRANSCRIPTASE DOMAIN-CONTAINING PROTEIN"/>
    <property type="match status" value="1"/>
</dbReference>
<gene>
    <name evidence="1" type="ORF">Slati_4418700</name>
</gene>
<name>A0AAW2SQ01_9LAMI</name>
<reference evidence="1" key="1">
    <citation type="submission" date="2020-06" db="EMBL/GenBank/DDBJ databases">
        <authorList>
            <person name="Li T."/>
            <person name="Hu X."/>
            <person name="Zhang T."/>
            <person name="Song X."/>
            <person name="Zhang H."/>
            <person name="Dai N."/>
            <person name="Sheng W."/>
            <person name="Hou X."/>
            <person name="Wei L."/>
        </authorList>
    </citation>
    <scope>NUCLEOTIDE SEQUENCE</scope>
    <source>
        <strain evidence="1">KEN1</strain>
        <tissue evidence="1">Leaf</tissue>
    </source>
</reference>
<dbReference type="PANTHER" id="PTHR33116">
    <property type="entry name" value="REVERSE TRANSCRIPTASE ZINC-BINDING DOMAIN-CONTAINING PROTEIN-RELATED-RELATED"/>
    <property type="match status" value="1"/>
</dbReference>
<comment type="caution">
    <text evidence="1">The sequence shown here is derived from an EMBL/GenBank/DDBJ whole genome shotgun (WGS) entry which is preliminary data.</text>
</comment>
<sequence length="144" mass="16409">LLLSEIESLMANFVWNRGEASKIHWLAWSKLCKPCKEGGLGFRHLREFNIALLVKQAWKIALNPGGTLRSVLRHKYFPQSSFFAPGLGSFPSYTWRSVWGTQDLLVAGIRWKTGDGLSIQIFGQPWLPRPSTFQLIRWPISLLA</sequence>
<reference evidence="1" key="2">
    <citation type="journal article" date="2024" name="Plant">
        <title>Genomic evolution and insights into agronomic trait innovations of Sesamum species.</title>
        <authorList>
            <person name="Miao H."/>
            <person name="Wang L."/>
            <person name="Qu L."/>
            <person name="Liu H."/>
            <person name="Sun Y."/>
            <person name="Le M."/>
            <person name="Wang Q."/>
            <person name="Wei S."/>
            <person name="Zheng Y."/>
            <person name="Lin W."/>
            <person name="Duan Y."/>
            <person name="Cao H."/>
            <person name="Xiong S."/>
            <person name="Wang X."/>
            <person name="Wei L."/>
            <person name="Li C."/>
            <person name="Ma Q."/>
            <person name="Ju M."/>
            <person name="Zhao R."/>
            <person name="Li G."/>
            <person name="Mu C."/>
            <person name="Tian Q."/>
            <person name="Mei H."/>
            <person name="Zhang T."/>
            <person name="Gao T."/>
            <person name="Zhang H."/>
        </authorList>
    </citation>
    <scope>NUCLEOTIDE SEQUENCE</scope>
    <source>
        <strain evidence="1">KEN1</strain>
    </source>
</reference>
<feature type="non-terminal residue" evidence="1">
    <location>
        <position position="1"/>
    </location>
</feature>
<proteinExistence type="predicted"/>
<evidence type="ECO:0000313" key="1">
    <source>
        <dbReference type="EMBL" id="KAL0394525.1"/>
    </source>
</evidence>
<protein>
    <recommendedName>
        <fullName evidence="2">Reverse transcriptase</fullName>
    </recommendedName>
</protein>